<accession>A0ACB9IY70</accession>
<comment type="caution">
    <text evidence="1">The sequence shown here is derived from an EMBL/GenBank/DDBJ whole genome shotgun (WGS) entry which is preliminary data.</text>
</comment>
<reference evidence="1 2" key="2">
    <citation type="journal article" date="2022" name="Mol. Ecol. Resour.">
        <title>The genomes of chicory, endive, great burdock and yacon provide insights into Asteraceae paleo-polyploidization history and plant inulin production.</title>
        <authorList>
            <person name="Fan W."/>
            <person name="Wang S."/>
            <person name="Wang H."/>
            <person name="Wang A."/>
            <person name="Jiang F."/>
            <person name="Liu H."/>
            <person name="Zhao H."/>
            <person name="Xu D."/>
            <person name="Zhang Y."/>
        </authorList>
    </citation>
    <scope>NUCLEOTIDE SEQUENCE [LARGE SCALE GENOMIC DNA]</scope>
    <source>
        <strain evidence="2">cv. Yunnan</strain>
        <tissue evidence="1">Leaves</tissue>
    </source>
</reference>
<name>A0ACB9IY70_9ASTR</name>
<gene>
    <name evidence="1" type="ORF">L1987_17682</name>
</gene>
<proteinExistence type="predicted"/>
<reference evidence="2" key="1">
    <citation type="journal article" date="2022" name="Mol. Ecol. Resour.">
        <title>The genomes of chicory, endive, great burdock and yacon provide insights into Asteraceae palaeo-polyploidization history and plant inulin production.</title>
        <authorList>
            <person name="Fan W."/>
            <person name="Wang S."/>
            <person name="Wang H."/>
            <person name="Wang A."/>
            <person name="Jiang F."/>
            <person name="Liu H."/>
            <person name="Zhao H."/>
            <person name="Xu D."/>
            <person name="Zhang Y."/>
        </authorList>
    </citation>
    <scope>NUCLEOTIDE SEQUENCE [LARGE SCALE GENOMIC DNA]</scope>
    <source>
        <strain evidence="2">cv. Yunnan</strain>
    </source>
</reference>
<dbReference type="Proteomes" id="UP001056120">
    <property type="component" value="Linkage Group LG06"/>
</dbReference>
<evidence type="ECO:0000313" key="1">
    <source>
        <dbReference type="EMBL" id="KAI3812969.1"/>
    </source>
</evidence>
<sequence>MILLPTFAAVANVFKNFHFSGSGKPGKPNLLPRNLFWKRTIEQKKESILSPASKVSVAATTTATAEVKTSTSNSNSTSGSADSYFTATSDSSTTGGSSEINVAQNVVVQSVKLATEKMNPVNGEKSAVTASTGANGNGNAKEKLSNEKKDHFSPISVMDFPCDNDIDDEDEVTSPFHDIYLYVEGSERKVMPKAQRTKTLKPVRLEDKITLSESKVHNSILETSLQGQWELEENETRKNAIALLQLFKATMPSHGLSESKMTESVLLEFFTERVIEGNVSNYTILQDAKDWVNGLTREMFDSDNYKPTYIRDMEKEMKWLTYDGEVEKVEVVSIIEYEVFTSLVEEMLLDLYL</sequence>
<dbReference type="EMBL" id="CM042023">
    <property type="protein sequence ID" value="KAI3812969.1"/>
    <property type="molecule type" value="Genomic_DNA"/>
</dbReference>
<organism evidence="1 2">
    <name type="scientific">Smallanthus sonchifolius</name>
    <dbReference type="NCBI Taxonomy" id="185202"/>
    <lineage>
        <taxon>Eukaryota</taxon>
        <taxon>Viridiplantae</taxon>
        <taxon>Streptophyta</taxon>
        <taxon>Embryophyta</taxon>
        <taxon>Tracheophyta</taxon>
        <taxon>Spermatophyta</taxon>
        <taxon>Magnoliopsida</taxon>
        <taxon>eudicotyledons</taxon>
        <taxon>Gunneridae</taxon>
        <taxon>Pentapetalae</taxon>
        <taxon>asterids</taxon>
        <taxon>campanulids</taxon>
        <taxon>Asterales</taxon>
        <taxon>Asteraceae</taxon>
        <taxon>Asteroideae</taxon>
        <taxon>Heliantheae alliance</taxon>
        <taxon>Millerieae</taxon>
        <taxon>Smallanthus</taxon>
    </lineage>
</organism>
<protein>
    <submittedName>
        <fullName evidence="1">Uncharacterized protein</fullName>
    </submittedName>
</protein>
<evidence type="ECO:0000313" key="2">
    <source>
        <dbReference type="Proteomes" id="UP001056120"/>
    </source>
</evidence>
<keyword evidence="2" id="KW-1185">Reference proteome</keyword>